<accession>A0A6L8MST3</accession>
<dbReference type="GO" id="GO:0016787">
    <property type="term" value="F:hydrolase activity"/>
    <property type="evidence" value="ECO:0007669"/>
    <property type="project" value="UniProtKB-KW"/>
</dbReference>
<organism evidence="1 2">
    <name type="scientific">Duganella lactea</name>
    <dbReference type="NCBI Taxonomy" id="2692173"/>
    <lineage>
        <taxon>Bacteria</taxon>
        <taxon>Pseudomonadati</taxon>
        <taxon>Pseudomonadota</taxon>
        <taxon>Betaproteobacteria</taxon>
        <taxon>Burkholderiales</taxon>
        <taxon>Oxalobacteraceae</taxon>
        <taxon>Telluria group</taxon>
        <taxon>Duganella</taxon>
    </lineage>
</organism>
<dbReference type="SUPFAM" id="SSF56281">
    <property type="entry name" value="Metallo-hydrolase/oxidoreductase"/>
    <property type="match status" value="1"/>
</dbReference>
<dbReference type="InterPro" id="IPR036866">
    <property type="entry name" value="RibonucZ/Hydroxyglut_hydro"/>
</dbReference>
<reference evidence="1 2" key="1">
    <citation type="submission" date="2019-12" db="EMBL/GenBank/DDBJ databases">
        <title>Novel species isolated from a subtropical stream in China.</title>
        <authorList>
            <person name="Lu H."/>
        </authorList>
    </citation>
    <scope>NUCLEOTIDE SEQUENCE [LARGE SCALE GENOMIC DNA]</scope>
    <source>
        <strain evidence="1 2">FT50W</strain>
    </source>
</reference>
<evidence type="ECO:0000313" key="1">
    <source>
        <dbReference type="EMBL" id="MYM85107.1"/>
    </source>
</evidence>
<protein>
    <submittedName>
        <fullName evidence="1">MBL fold metallo-hydrolase</fullName>
    </submittedName>
</protein>
<sequence length="452" mass="50402">MKISRILHAGYALESGATQILFDPVFENPFSRNCHAFPDVRFDLARVRDLRPDAVFISHFHDDHCSLDSLDLLDRATPIYLYCLFDELFAMIRELGFVNVRPLAVDVPVPVRVGGIEVIPRRALEADVDSMFHIRAEGLNVLNVVDAWMDPETLEQLKPFAPWDMVLWPFQTMREVDVIAPSRAERGPVALPEEWPAQLQALAPRYVVPSSCQFRQEPWSWYNHAMFPITYRQFGAAVAAWLPTARVVRLNPSVSVELSADGLTPASPLPWVLPVGEQDVDYEYDPQIVPPATADIARHFAPLTAGQIALVLDFCRHGLLQRYQDMELPEDSYFSTPCVWQLSVYDHDGGVRRFRYQIHGDDIALAGDEAAPTWLTEIPLAKLYAGLALGESLTSMYLRIDGAPADADIVDDPLIRTLFDNGFAAYQAAQLARIKGRTESGSATLGGRGGAS</sequence>
<dbReference type="AlphaFoldDB" id="A0A6L8MST3"/>
<gene>
    <name evidence="1" type="ORF">GTP44_24575</name>
</gene>
<dbReference type="Gene3D" id="3.60.15.10">
    <property type="entry name" value="Ribonuclease Z/Hydroxyacylglutathione hydrolase-like"/>
    <property type="match status" value="1"/>
</dbReference>
<dbReference type="RefSeq" id="WP_161021481.1">
    <property type="nucleotide sequence ID" value="NZ_WWCP01000049.1"/>
</dbReference>
<dbReference type="EMBL" id="WWCP01000049">
    <property type="protein sequence ID" value="MYM85107.1"/>
    <property type="molecule type" value="Genomic_DNA"/>
</dbReference>
<dbReference type="Proteomes" id="UP000474565">
    <property type="component" value="Unassembled WGS sequence"/>
</dbReference>
<dbReference type="Pfam" id="PF13483">
    <property type="entry name" value="Lactamase_B_3"/>
    <property type="match status" value="1"/>
</dbReference>
<name>A0A6L8MST3_9BURK</name>
<evidence type="ECO:0000313" key="2">
    <source>
        <dbReference type="Proteomes" id="UP000474565"/>
    </source>
</evidence>
<proteinExistence type="predicted"/>
<keyword evidence="1" id="KW-0378">Hydrolase</keyword>
<comment type="caution">
    <text evidence="1">The sequence shown here is derived from an EMBL/GenBank/DDBJ whole genome shotgun (WGS) entry which is preliminary data.</text>
</comment>